<keyword evidence="3" id="KW-1185">Reference proteome</keyword>
<feature type="signal peptide" evidence="1">
    <location>
        <begin position="1"/>
        <end position="15"/>
    </location>
</feature>
<evidence type="ECO:0000313" key="3">
    <source>
        <dbReference type="Proteomes" id="UP001196413"/>
    </source>
</evidence>
<dbReference type="AlphaFoldDB" id="A0AAD5R3C7"/>
<organism evidence="2 3">
    <name type="scientific">Parelaphostrongylus tenuis</name>
    <name type="common">Meningeal worm</name>
    <dbReference type="NCBI Taxonomy" id="148309"/>
    <lineage>
        <taxon>Eukaryota</taxon>
        <taxon>Metazoa</taxon>
        <taxon>Ecdysozoa</taxon>
        <taxon>Nematoda</taxon>
        <taxon>Chromadorea</taxon>
        <taxon>Rhabditida</taxon>
        <taxon>Rhabditina</taxon>
        <taxon>Rhabditomorpha</taxon>
        <taxon>Strongyloidea</taxon>
        <taxon>Metastrongylidae</taxon>
        <taxon>Parelaphostrongylus</taxon>
    </lineage>
</organism>
<evidence type="ECO:0008006" key="4">
    <source>
        <dbReference type="Google" id="ProtNLM"/>
    </source>
</evidence>
<evidence type="ECO:0000313" key="2">
    <source>
        <dbReference type="EMBL" id="KAJ1368802.1"/>
    </source>
</evidence>
<keyword evidence="1" id="KW-0732">Signal</keyword>
<reference evidence="2" key="1">
    <citation type="submission" date="2021-06" db="EMBL/GenBank/DDBJ databases">
        <title>Parelaphostrongylus tenuis whole genome reference sequence.</title>
        <authorList>
            <person name="Garwood T.J."/>
            <person name="Larsen P.A."/>
            <person name="Fountain-Jones N.M."/>
            <person name="Garbe J.R."/>
            <person name="Macchietto M.G."/>
            <person name="Kania S.A."/>
            <person name="Gerhold R.W."/>
            <person name="Richards J.E."/>
            <person name="Wolf T.M."/>
        </authorList>
    </citation>
    <scope>NUCLEOTIDE SEQUENCE</scope>
    <source>
        <strain evidence="2">MNPRO001-30</strain>
        <tissue evidence="2">Meninges</tissue>
    </source>
</reference>
<evidence type="ECO:0000256" key="1">
    <source>
        <dbReference type="SAM" id="SignalP"/>
    </source>
</evidence>
<sequence length="148" mass="16582">MVIVYLLALVSTTIACTRVPSSAKDAFCAADLVSSQKSVCERGHFPLSAPKSSVREEHGSFRNSYSEKHEVVERRFLDYIWAVQRRQLAKASAVFGVGPCPSPLDKFSIAFMDVIDARCKATTSDLYKIACQNRIRHYFMKLLDNSRG</sequence>
<comment type="caution">
    <text evidence="2">The sequence shown here is derived from an EMBL/GenBank/DDBJ whole genome shotgun (WGS) entry which is preliminary data.</text>
</comment>
<gene>
    <name evidence="2" type="ORF">KIN20_030128</name>
</gene>
<name>A0AAD5R3C7_PARTN</name>
<protein>
    <recommendedName>
        <fullName evidence="4">Secreted protein</fullName>
    </recommendedName>
</protein>
<dbReference type="EMBL" id="JAHQIW010006312">
    <property type="protein sequence ID" value="KAJ1368802.1"/>
    <property type="molecule type" value="Genomic_DNA"/>
</dbReference>
<dbReference type="Proteomes" id="UP001196413">
    <property type="component" value="Unassembled WGS sequence"/>
</dbReference>
<feature type="chain" id="PRO_5042066407" description="Secreted protein" evidence="1">
    <location>
        <begin position="16"/>
        <end position="148"/>
    </location>
</feature>
<proteinExistence type="predicted"/>
<accession>A0AAD5R3C7</accession>